<gene>
    <name evidence="1" type="ORF">RM555_03465</name>
</gene>
<dbReference type="Proteomes" id="UP001180973">
    <property type="component" value="Unassembled WGS sequence"/>
</dbReference>
<evidence type="ECO:0000313" key="2">
    <source>
        <dbReference type="Proteomes" id="UP001180973"/>
    </source>
</evidence>
<proteinExistence type="predicted"/>
<name>A0ABU2WR52_9ACTN</name>
<reference evidence="1" key="1">
    <citation type="submission" date="2023-09" db="EMBL/GenBank/DDBJ databases">
        <title>30 novel species of actinomycetes from the DSMZ collection.</title>
        <authorList>
            <person name="Nouioui I."/>
        </authorList>
    </citation>
    <scope>NUCLEOTIDE SEQUENCE</scope>
    <source>
        <strain evidence="1">DSM 115977</strain>
    </source>
</reference>
<evidence type="ECO:0000313" key="1">
    <source>
        <dbReference type="EMBL" id="MDT0528050.1"/>
    </source>
</evidence>
<dbReference type="RefSeq" id="WP_311410402.1">
    <property type="nucleotide sequence ID" value="NZ_JAVRFL010000003.1"/>
</dbReference>
<organism evidence="1 2">
    <name type="scientific">Micromonospora reichwaldensis</name>
    <dbReference type="NCBI Taxonomy" id="3075516"/>
    <lineage>
        <taxon>Bacteria</taxon>
        <taxon>Bacillati</taxon>
        <taxon>Actinomycetota</taxon>
        <taxon>Actinomycetes</taxon>
        <taxon>Micromonosporales</taxon>
        <taxon>Micromonosporaceae</taxon>
        <taxon>Micromonospora</taxon>
    </lineage>
</organism>
<protein>
    <submittedName>
        <fullName evidence="1">Uncharacterized protein</fullName>
    </submittedName>
</protein>
<comment type="caution">
    <text evidence="1">The sequence shown here is derived from an EMBL/GenBank/DDBJ whole genome shotgun (WGS) entry which is preliminary data.</text>
</comment>
<keyword evidence="2" id="KW-1185">Reference proteome</keyword>
<sequence length="73" mass="8075">MHLIEDHTRQQDAPDASLMDSAEDLHWAVMPYADPELFADVVARHPPSGGESSGRRARGILSLLGQDRIRIPT</sequence>
<accession>A0ABU2WR52</accession>
<dbReference type="EMBL" id="JAVRFL010000003">
    <property type="protein sequence ID" value="MDT0528050.1"/>
    <property type="molecule type" value="Genomic_DNA"/>
</dbReference>